<evidence type="ECO:0000256" key="4">
    <source>
        <dbReference type="PROSITE-ProRule" id="PRU00288"/>
    </source>
</evidence>
<proteinExistence type="predicted"/>
<dbReference type="FunFam" id="1.10.220.150:FF:000005">
    <property type="entry name" value="Arf-GAP domain and FG repeat-containing protein 1"/>
    <property type="match status" value="1"/>
</dbReference>
<feature type="region of interest" description="Disordered" evidence="5">
    <location>
        <begin position="487"/>
        <end position="529"/>
    </location>
</feature>
<feature type="compositionally biased region" description="Basic and acidic residues" evidence="5">
    <location>
        <begin position="124"/>
        <end position="150"/>
    </location>
</feature>
<evidence type="ECO:0000259" key="6">
    <source>
        <dbReference type="PROSITE" id="PS50115"/>
    </source>
</evidence>
<dbReference type="PANTHER" id="PTHR46085:SF3">
    <property type="entry name" value="ARF GTPASE ACTIVATING PROTEIN"/>
    <property type="match status" value="1"/>
</dbReference>
<feature type="domain" description="Arf-GAP" evidence="6">
    <location>
        <begin position="12"/>
        <end position="130"/>
    </location>
</feature>
<feature type="compositionally biased region" description="Polar residues" evidence="5">
    <location>
        <begin position="487"/>
        <end position="511"/>
    </location>
</feature>
<organism evidence="7 8">
    <name type="scientific">Macleaya cordata</name>
    <name type="common">Five-seeded plume-poppy</name>
    <name type="synonym">Bocconia cordata</name>
    <dbReference type="NCBI Taxonomy" id="56857"/>
    <lineage>
        <taxon>Eukaryota</taxon>
        <taxon>Viridiplantae</taxon>
        <taxon>Streptophyta</taxon>
        <taxon>Embryophyta</taxon>
        <taxon>Tracheophyta</taxon>
        <taxon>Spermatophyta</taxon>
        <taxon>Magnoliopsida</taxon>
        <taxon>Ranunculales</taxon>
        <taxon>Papaveraceae</taxon>
        <taxon>Papaveroideae</taxon>
        <taxon>Macleaya</taxon>
    </lineage>
</organism>
<evidence type="ECO:0000256" key="3">
    <source>
        <dbReference type="ARBA" id="ARBA00022833"/>
    </source>
</evidence>
<keyword evidence="3" id="KW-0862">Zinc</keyword>
<dbReference type="InterPro" id="IPR037278">
    <property type="entry name" value="ARFGAP/RecO"/>
</dbReference>
<dbReference type="Gene3D" id="1.10.220.150">
    <property type="entry name" value="Arf GTPase activating protein"/>
    <property type="match status" value="1"/>
</dbReference>
<sequence>MANRMKEDEKNEKIIRGLLKLPANRRCINCNSLGPQYVCTNFWTFVCTNCSGIHREFTHRVKSVSMAKFTSQEVSALQGGGNERAKEIYLKEWDSQRQSAPDSSNVERLRDFIRHVYVDRRYTGERSIDKPPRAKTGDKEDSYDNRRVDTNRSGSRSPPYEDTYDRYGDKSGPAGRNDDRNYRYNYEERRSPGYGQETRYGDNRRSPGRFEVVDDRRRDDRFGNGRRSEERRFSDGESKSEGRSPNHQKDLGVSSPPMVRPVRDILGEDVPPLRIGEPPKANGGKVADGSAHTQRTASSSSLGSFDGNIGSLIDFNADPEPPNVTAAPPAQPAITPMVQSVAQPTTSASTDDGNWASFDFATQTQTQTQAQAPSNVNTLESVLSQLSGPTTAPISNMSVLPTSGGAPVISPLGNMYMPPISSAATPNVSTLPSSGRASAVAPGGMFPTLPISGGESFIRANEGGQWPNMQQHFTPSVGGVPNNQPWNSLAQGAQGPLTTSGQPSSMPTQEASGGVASQPASTEAKRSGREALPEDLFASTYSAVPVQLPRWHTGSSHGMGFGVQYPTAAPMPTYPHSSRATNPFDINNEPTMVHAASFPSMASLQGALPNTEAPSGLLRTSSVGAPAMGWMPQQSPMQSLMQTPPYASAMQSPFAAAMPQSAFMGQQVPPSNMPAVGHQGMGGFGGEAAFLGTSSMDQQLDSRYLQPSTQASFPSHGGGNPFG</sequence>
<dbReference type="InterPro" id="IPR038508">
    <property type="entry name" value="ArfGAP_dom_sf"/>
</dbReference>
<dbReference type="FunCoup" id="A0A200PNF3">
    <property type="interactions" value="2095"/>
</dbReference>
<name>A0A200PNF3_MACCD</name>
<keyword evidence="1" id="KW-0479">Metal-binding</keyword>
<feature type="compositionally biased region" description="Polar residues" evidence="5">
    <location>
        <begin position="291"/>
        <end position="303"/>
    </location>
</feature>
<dbReference type="Pfam" id="PF01412">
    <property type="entry name" value="ArfGap"/>
    <property type="match status" value="1"/>
</dbReference>
<dbReference type="OrthoDB" id="6036at2759"/>
<feature type="compositionally biased region" description="Basic and acidic residues" evidence="5">
    <location>
        <begin position="176"/>
        <end position="191"/>
    </location>
</feature>
<dbReference type="InterPro" id="IPR044820">
    <property type="entry name" value="AGD14-like"/>
</dbReference>
<keyword evidence="8" id="KW-1185">Reference proteome</keyword>
<evidence type="ECO:0000313" key="8">
    <source>
        <dbReference type="Proteomes" id="UP000195402"/>
    </source>
</evidence>
<dbReference type="InParanoid" id="A0A200PNF3"/>
<keyword evidence="2 4" id="KW-0863">Zinc-finger</keyword>
<dbReference type="STRING" id="56857.A0A200PNF3"/>
<feature type="compositionally biased region" description="Basic and acidic residues" evidence="5">
    <location>
        <begin position="211"/>
        <end position="250"/>
    </location>
</feature>
<dbReference type="GO" id="GO:0008270">
    <property type="term" value="F:zinc ion binding"/>
    <property type="evidence" value="ECO:0007669"/>
    <property type="project" value="UniProtKB-KW"/>
</dbReference>
<dbReference type="PRINTS" id="PR00405">
    <property type="entry name" value="REVINTRACTNG"/>
</dbReference>
<dbReference type="OMA" id="GYEHNDY"/>
<dbReference type="Proteomes" id="UP000195402">
    <property type="component" value="Unassembled WGS sequence"/>
</dbReference>
<dbReference type="EMBL" id="MVGT01004391">
    <property type="protein sequence ID" value="OUZ99717.1"/>
    <property type="molecule type" value="Genomic_DNA"/>
</dbReference>
<comment type="caution">
    <text evidence="7">The sequence shown here is derived from an EMBL/GenBank/DDBJ whole genome shotgun (WGS) entry which is preliminary data.</text>
</comment>
<dbReference type="SMART" id="SM00105">
    <property type="entry name" value="ArfGap"/>
    <property type="match status" value="1"/>
</dbReference>
<protein>
    <submittedName>
        <fullName evidence="7">Arf GTPase activating protein</fullName>
    </submittedName>
</protein>
<dbReference type="AlphaFoldDB" id="A0A200PNF3"/>
<dbReference type="SUPFAM" id="SSF57863">
    <property type="entry name" value="ArfGap/RecO-like zinc finger"/>
    <property type="match status" value="1"/>
</dbReference>
<reference evidence="7 8" key="1">
    <citation type="journal article" date="2017" name="Mol. Plant">
        <title>The Genome of Medicinal Plant Macleaya cordata Provides New Insights into Benzylisoquinoline Alkaloids Metabolism.</title>
        <authorList>
            <person name="Liu X."/>
            <person name="Liu Y."/>
            <person name="Huang P."/>
            <person name="Ma Y."/>
            <person name="Qing Z."/>
            <person name="Tang Q."/>
            <person name="Cao H."/>
            <person name="Cheng P."/>
            <person name="Zheng Y."/>
            <person name="Yuan Z."/>
            <person name="Zhou Y."/>
            <person name="Liu J."/>
            <person name="Tang Z."/>
            <person name="Zhuo Y."/>
            <person name="Zhang Y."/>
            <person name="Yu L."/>
            <person name="Huang J."/>
            <person name="Yang P."/>
            <person name="Peng Q."/>
            <person name="Zhang J."/>
            <person name="Jiang W."/>
            <person name="Zhang Z."/>
            <person name="Lin K."/>
            <person name="Ro D.K."/>
            <person name="Chen X."/>
            <person name="Xiong X."/>
            <person name="Shang Y."/>
            <person name="Huang S."/>
            <person name="Zeng J."/>
        </authorList>
    </citation>
    <scope>NUCLEOTIDE SEQUENCE [LARGE SCALE GENOMIC DNA]</scope>
    <source>
        <strain evidence="8">cv. BLH2017</strain>
        <tissue evidence="7">Root</tissue>
    </source>
</reference>
<dbReference type="PROSITE" id="PS50115">
    <property type="entry name" value="ARFGAP"/>
    <property type="match status" value="1"/>
</dbReference>
<evidence type="ECO:0000256" key="5">
    <source>
        <dbReference type="SAM" id="MobiDB-lite"/>
    </source>
</evidence>
<accession>A0A200PNF3</accession>
<dbReference type="GO" id="GO:0005096">
    <property type="term" value="F:GTPase activator activity"/>
    <property type="evidence" value="ECO:0007669"/>
    <property type="project" value="InterPro"/>
</dbReference>
<feature type="region of interest" description="Disordered" evidence="5">
    <location>
        <begin position="124"/>
        <end position="331"/>
    </location>
</feature>
<gene>
    <name evidence="7" type="ORF">BVC80_9063g88</name>
</gene>
<dbReference type="PANTHER" id="PTHR46085">
    <property type="entry name" value="ARFGAP/RECO-RELATED"/>
    <property type="match status" value="1"/>
</dbReference>
<evidence type="ECO:0000313" key="7">
    <source>
        <dbReference type="EMBL" id="OUZ99717.1"/>
    </source>
</evidence>
<evidence type="ECO:0000256" key="2">
    <source>
        <dbReference type="ARBA" id="ARBA00022771"/>
    </source>
</evidence>
<evidence type="ECO:0000256" key="1">
    <source>
        <dbReference type="ARBA" id="ARBA00022723"/>
    </source>
</evidence>
<dbReference type="InterPro" id="IPR001164">
    <property type="entry name" value="ArfGAP_dom"/>
</dbReference>
<dbReference type="CDD" id="cd08838">
    <property type="entry name" value="ArfGap_AGFG"/>
    <property type="match status" value="1"/>
</dbReference>